<dbReference type="Gene3D" id="1.20.58.1460">
    <property type="match status" value="1"/>
</dbReference>
<dbReference type="RefSeq" id="WP_252914966.1">
    <property type="nucleotide sequence ID" value="NZ_JAAAML010000001.1"/>
</dbReference>
<feature type="domain" description="Transcriptional repressor PaaX-like C-terminal" evidence="3">
    <location>
        <begin position="192"/>
        <end position="273"/>
    </location>
</feature>
<protein>
    <submittedName>
        <fullName evidence="4">Phenylacetic acid degradation operon negative regulatory protein PaaX</fullName>
    </submittedName>
</protein>
<organism evidence="4 5">
    <name type="scientific">Hoeflea alexandrii</name>
    <dbReference type="NCBI Taxonomy" id="288436"/>
    <lineage>
        <taxon>Bacteria</taxon>
        <taxon>Pseudomonadati</taxon>
        <taxon>Pseudomonadota</taxon>
        <taxon>Alphaproteobacteria</taxon>
        <taxon>Hyphomicrobiales</taxon>
        <taxon>Rhizobiaceae</taxon>
        <taxon>Hoeflea</taxon>
    </lineage>
</organism>
<feature type="region of interest" description="Disordered" evidence="1">
    <location>
        <begin position="275"/>
        <end position="296"/>
    </location>
</feature>
<dbReference type="PIRSF" id="PIRSF020623">
    <property type="entry name" value="PaaX"/>
    <property type="match status" value="1"/>
</dbReference>
<evidence type="ECO:0000259" key="3">
    <source>
        <dbReference type="Pfam" id="PF08223"/>
    </source>
</evidence>
<dbReference type="InterPro" id="IPR036388">
    <property type="entry name" value="WH-like_DNA-bd_sf"/>
</dbReference>
<dbReference type="Pfam" id="PF08223">
    <property type="entry name" value="PaaX_C"/>
    <property type="match status" value="1"/>
</dbReference>
<evidence type="ECO:0000259" key="2">
    <source>
        <dbReference type="Pfam" id="PF07848"/>
    </source>
</evidence>
<accession>A0ABT1CN78</accession>
<dbReference type="PANTHER" id="PTHR30319">
    <property type="entry name" value="PHENYLACETIC ACID REGULATOR-RELATED TRANSCRIPTIONAL REPRESSOR"/>
    <property type="match status" value="1"/>
</dbReference>
<comment type="caution">
    <text evidence="4">The sequence shown here is derived from an EMBL/GenBank/DDBJ whole genome shotgun (WGS) entry which is preliminary data.</text>
</comment>
<reference evidence="4 5" key="1">
    <citation type="submission" date="2020-01" db="EMBL/GenBank/DDBJ databases">
        <title>Genomes of bacteria type strains.</title>
        <authorList>
            <person name="Chen J."/>
            <person name="Zhu S."/>
            <person name="Yang J."/>
        </authorList>
    </citation>
    <scope>NUCLEOTIDE SEQUENCE [LARGE SCALE GENOMIC DNA]</scope>
    <source>
        <strain evidence="4 5">DSM 16655</strain>
    </source>
</reference>
<dbReference type="InterPro" id="IPR011965">
    <property type="entry name" value="PaaX_trns_reg"/>
</dbReference>
<evidence type="ECO:0000256" key="1">
    <source>
        <dbReference type="SAM" id="MobiDB-lite"/>
    </source>
</evidence>
<dbReference type="Gene3D" id="1.10.10.10">
    <property type="entry name" value="Winged helix-like DNA-binding domain superfamily/Winged helix DNA-binding domain"/>
    <property type="match status" value="1"/>
</dbReference>
<dbReference type="Proteomes" id="UP001320715">
    <property type="component" value="Unassembled WGS sequence"/>
</dbReference>
<evidence type="ECO:0000313" key="4">
    <source>
        <dbReference type="EMBL" id="MCO6407649.1"/>
    </source>
</evidence>
<keyword evidence="5" id="KW-1185">Reference proteome</keyword>
<dbReference type="InterPro" id="IPR012906">
    <property type="entry name" value="PaaX-like_N"/>
</dbReference>
<dbReference type="Pfam" id="PF07848">
    <property type="entry name" value="PaaX"/>
    <property type="match status" value="1"/>
</dbReference>
<dbReference type="InterPro" id="IPR013225">
    <property type="entry name" value="PaaX_C"/>
</dbReference>
<dbReference type="EMBL" id="JAAAML010000001">
    <property type="protein sequence ID" value="MCO6407649.1"/>
    <property type="molecule type" value="Genomic_DNA"/>
</dbReference>
<gene>
    <name evidence="4" type="ORF">GTW23_05625</name>
</gene>
<feature type="domain" description="Transcriptional repressor PaaX-like N-terminal" evidence="2">
    <location>
        <begin position="26"/>
        <end position="93"/>
    </location>
</feature>
<sequence>MRDPDPITAAISTRLEALQAAQQLSAWSMIVTFMGDAIGPRGGVVSAAALQGLMQRMGIGAGAVRTAVSRLSAEGWIERSREGRNSFYQLSGAVGETVRAAERRIYAASSLLPADTPRTLVIAPGPLPETALQALEAEGALQIASQVMLVFTRLDALPADLVHTGATLAEAPVILAGASMCTHIAAVRQADEIESLRQSYLPVAAALKQVPAPSPEDAMALRCLMIHEWRRVALRVQSIPADLIQPDDPEPATRALIAQIYAELLPASEAWLDDNATTPSGALPPPDARLASRFGG</sequence>
<proteinExistence type="predicted"/>
<dbReference type="PANTHER" id="PTHR30319:SF1">
    <property type="entry name" value="TRANSCRIPTIONAL REPRESSOR PAAX"/>
    <property type="match status" value="1"/>
</dbReference>
<evidence type="ECO:0000313" key="5">
    <source>
        <dbReference type="Proteomes" id="UP001320715"/>
    </source>
</evidence>
<name>A0ABT1CN78_9HYPH</name>
<dbReference type="SUPFAM" id="SSF46785">
    <property type="entry name" value="Winged helix' DNA-binding domain"/>
    <property type="match status" value="1"/>
</dbReference>
<dbReference type="InterPro" id="IPR036390">
    <property type="entry name" value="WH_DNA-bd_sf"/>
</dbReference>